<keyword evidence="1" id="KW-1133">Transmembrane helix</keyword>
<keyword evidence="1" id="KW-0472">Membrane</keyword>
<keyword evidence="3" id="KW-1185">Reference proteome</keyword>
<dbReference type="Proteomes" id="UP000218418">
    <property type="component" value="Chromosome"/>
</dbReference>
<organism evidence="2 3">
    <name type="scientific">Calothrix parasitica NIES-267</name>
    <dbReference type="NCBI Taxonomy" id="1973488"/>
    <lineage>
        <taxon>Bacteria</taxon>
        <taxon>Bacillati</taxon>
        <taxon>Cyanobacteriota</taxon>
        <taxon>Cyanophyceae</taxon>
        <taxon>Nostocales</taxon>
        <taxon>Calotrichaceae</taxon>
        <taxon>Calothrix</taxon>
    </lineage>
</organism>
<name>A0A1Z4LP11_9CYAN</name>
<accession>A0A1Z4LP11</accession>
<dbReference type="OrthoDB" id="5141003at2"/>
<evidence type="ECO:0000256" key="1">
    <source>
        <dbReference type="SAM" id="Phobius"/>
    </source>
</evidence>
<proteinExistence type="predicted"/>
<protein>
    <submittedName>
        <fullName evidence="2">Uncharacterized protein</fullName>
    </submittedName>
</protein>
<reference evidence="2 3" key="1">
    <citation type="submission" date="2017-06" db="EMBL/GenBank/DDBJ databases">
        <title>Genome sequencing of cyanobaciteial culture collection at National Institute for Environmental Studies (NIES).</title>
        <authorList>
            <person name="Hirose Y."/>
            <person name="Shimura Y."/>
            <person name="Fujisawa T."/>
            <person name="Nakamura Y."/>
            <person name="Kawachi M."/>
        </authorList>
    </citation>
    <scope>NUCLEOTIDE SEQUENCE [LARGE SCALE GENOMIC DNA]</scope>
    <source>
        <strain evidence="2 3">NIES-267</strain>
    </source>
</reference>
<evidence type="ECO:0000313" key="3">
    <source>
        <dbReference type="Proteomes" id="UP000218418"/>
    </source>
</evidence>
<evidence type="ECO:0000313" key="2">
    <source>
        <dbReference type="EMBL" id="BAY82818.1"/>
    </source>
</evidence>
<dbReference type="EMBL" id="AP018227">
    <property type="protein sequence ID" value="BAY82818.1"/>
    <property type="molecule type" value="Genomic_DNA"/>
</dbReference>
<feature type="transmembrane region" description="Helical" evidence="1">
    <location>
        <begin position="20"/>
        <end position="43"/>
    </location>
</feature>
<dbReference type="AlphaFoldDB" id="A0A1Z4LP11"/>
<keyword evidence="1" id="KW-0812">Transmembrane</keyword>
<gene>
    <name evidence="2" type="ORF">NIES267_23020</name>
</gene>
<sequence length="332" mass="36628">MLKIVGRILQWLRGETLKLLIYAGILLIIWGIIAPVGTLSWWLSTGTQALGFDINPTPDLIKNNALAGTGDKNCYIVFLPGVGDFSANELTPGEEVFLNQLAELHPQCAIVDDVFPYSAANKSLGGQRFLAPVWRFASKEHGWFKNADVLIKIRNLWRFAISADGRYSSVYNLGIANAIAERMNAASPLHKGTSEQPIKIILVGTSGGAQVSLGAAEYLDNWLNTRLILVSIGGSFDGETGFNQIEQAFHLKGSRDWVEDVTKILFADRWSIMVNSPFIKAVRQGRYQVVETGSHTHDGKNGYFSTLKIENTNATYVGLLLDKVNQLSIWDD</sequence>